<dbReference type="InterPro" id="IPR036890">
    <property type="entry name" value="HATPase_C_sf"/>
</dbReference>
<dbReference type="InterPro" id="IPR050267">
    <property type="entry name" value="Anti-sigma-factor_SerPK"/>
</dbReference>
<evidence type="ECO:0000313" key="4">
    <source>
        <dbReference type="Proteomes" id="UP000766246"/>
    </source>
</evidence>
<reference evidence="3" key="1">
    <citation type="submission" date="2019-04" db="EMBL/GenBank/DDBJ databases">
        <title>Evolution of Biomass-Degrading Anaerobic Consortia Revealed by Metagenomics.</title>
        <authorList>
            <person name="Peng X."/>
        </authorList>
    </citation>
    <scope>NUCLEOTIDE SEQUENCE</scope>
    <source>
        <strain evidence="3">SIG311</strain>
    </source>
</reference>
<gene>
    <name evidence="3" type="ORF">E7272_09120</name>
</gene>
<dbReference type="InterPro" id="IPR003594">
    <property type="entry name" value="HATPase_dom"/>
</dbReference>
<feature type="domain" description="Histidine kinase/HSP90-like ATPase" evidence="2">
    <location>
        <begin position="8"/>
        <end position="143"/>
    </location>
</feature>
<keyword evidence="3" id="KW-0547">Nucleotide-binding</keyword>
<keyword evidence="1" id="KW-0723">Serine/threonine-protein kinase</keyword>
<accession>A0A927UCP0</accession>
<evidence type="ECO:0000256" key="1">
    <source>
        <dbReference type="ARBA" id="ARBA00022527"/>
    </source>
</evidence>
<dbReference type="PANTHER" id="PTHR35526:SF6">
    <property type="entry name" value="SLR1861 PROTEIN"/>
    <property type="match status" value="1"/>
</dbReference>
<evidence type="ECO:0000259" key="2">
    <source>
        <dbReference type="Pfam" id="PF13581"/>
    </source>
</evidence>
<dbReference type="AlphaFoldDB" id="A0A927UCP0"/>
<dbReference type="Pfam" id="PF13581">
    <property type="entry name" value="HATPase_c_2"/>
    <property type="match status" value="1"/>
</dbReference>
<keyword evidence="1" id="KW-0418">Kinase</keyword>
<dbReference type="SUPFAM" id="SSF55874">
    <property type="entry name" value="ATPase domain of HSP90 chaperone/DNA topoisomerase II/histidine kinase"/>
    <property type="match status" value="1"/>
</dbReference>
<dbReference type="GO" id="GO:0004674">
    <property type="term" value="F:protein serine/threonine kinase activity"/>
    <property type="evidence" value="ECO:0007669"/>
    <property type="project" value="UniProtKB-KW"/>
</dbReference>
<sequence length="145" mass="16159">MKKTFQCEAKIENLNTATAFLEETLEEIGCGMKQSMQLSVALEEIFVNIAHYAYAKTDSSGNIIPDTGSGQMSLTLVAEDGKVYMTFEDEGIPYNPLEKKDPDVTLSVEEREIGGLGIYMVKKSMDEITYENKDGKNILTLMKKL</sequence>
<dbReference type="Gene3D" id="3.30.565.10">
    <property type="entry name" value="Histidine kinase-like ATPase, C-terminal domain"/>
    <property type="match status" value="1"/>
</dbReference>
<keyword evidence="1" id="KW-0808">Transferase</keyword>
<dbReference type="GO" id="GO:0005524">
    <property type="term" value="F:ATP binding"/>
    <property type="evidence" value="ECO:0007669"/>
    <property type="project" value="UniProtKB-KW"/>
</dbReference>
<name>A0A927UCP0_9FIRM</name>
<comment type="caution">
    <text evidence="3">The sequence shown here is derived from an EMBL/GenBank/DDBJ whole genome shotgun (WGS) entry which is preliminary data.</text>
</comment>
<dbReference type="PANTHER" id="PTHR35526">
    <property type="entry name" value="ANTI-SIGMA-F FACTOR RSBW-RELATED"/>
    <property type="match status" value="1"/>
</dbReference>
<dbReference type="EMBL" id="SVER01000021">
    <property type="protein sequence ID" value="MBE5919990.1"/>
    <property type="molecule type" value="Genomic_DNA"/>
</dbReference>
<protein>
    <submittedName>
        <fullName evidence="3">ATP-binding protein</fullName>
    </submittedName>
</protein>
<proteinExistence type="predicted"/>
<organism evidence="3 4">
    <name type="scientific">Pseudobutyrivibrio ruminis</name>
    <dbReference type="NCBI Taxonomy" id="46206"/>
    <lineage>
        <taxon>Bacteria</taxon>
        <taxon>Bacillati</taxon>
        <taxon>Bacillota</taxon>
        <taxon>Clostridia</taxon>
        <taxon>Lachnospirales</taxon>
        <taxon>Lachnospiraceae</taxon>
        <taxon>Pseudobutyrivibrio</taxon>
    </lineage>
</organism>
<dbReference type="Proteomes" id="UP000766246">
    <property type="component" value="Unassembled WGS sequence"/>
</dbReference>
<keyword evidence="3" id="KW-0067">ATP-binding</keyword>
<evidence type="ECO:0000313" key="3">
    <source>
        <dbReference type="EMBL" id="MBE5919990.1"/>
    </source>
</evidence>
<dbReference type="CDD" id="cd16936">
    <property type="entry name" value="HATPase_RsbW-like"/>
    <property type="match status" value="1"/>
</dbReference>